<sequence length="120" mass="12865">MGAWQSQRHWPTRAEEAPHLVRLIQRHTGVRRPAAPGQKQCWAAEGPWAVTGLGSVSPERHSADLARAWIVGLSLPQTLAWGPRSPELVPSDLMAGGGKKALEQPTAGLLVLLRSAELGA</sequence>
<reference evidence="1" key="1">
    <citation type="journal article" date="2022" name="bioRxiv">
        <title>Sequencing and chromosome-scale assembly of the giantPleurodeles waltlgenome.</title>
        <authorList>
            <person name="Brown T."/>
            <person name="Elewa A."/>
            <person name="Iarovenko S."/>
            <person name="Subramanian E."/>
            <person name="Araus A.J."/>
            <person name="Petzold A."/>
            <person name="Susuki M."/>
            <person name="Suzuki K.-i.T."/>
            <person name="Hayashi T."/>
            <person name="Toyoda A."/>
            <person name="Oliveira C."/>
            <person name="Osipova E."/>
            <person name="Leigh N.D."/>
            <person name="Simon A."/>
            <person name="Yun M.H."/>
        </authorList>
    </citation>
    <scope>NUCLEOTIDE SEQUENCE</scope>
    <source>
        <strain evidence="1">20211129_DDA</strain>
        <tissue evidence="1">Liver</tissue>
    </source>
</reference>
<keyword evidence="2" id="KW-1185">Reference proteome</keyword>
<accession>A0AAV7RL13</accession>
<dbReference type="AlphaFoldDB" id="A0AAV7RL13"/>
<proteinExistence type="predicted"/>
<dbReference type="Proteomes" id="UP001066276">
    <property type="component" value="Chromosome 5"/>
</dbReference>
<organism evidence="1 2">
    <name type="scientific">Pleurodeles waltl</name>
    <name type="common">Iberian ribbed newt</name>
    <dbReference type="NCBI Taxonomy" id="8319"/>
    <lineage>
        <taxon>Eukaryota</taxon>
        <taxon>Metazoa</taxon>
        <taxon>Chordata</taxon>
        <taxon>Craniata</taxon>
        <taxon>Vertebrata</taxon>
        <taxon>Euteleostomi</taxon>
        <taxon>Amphibia</taxon>
        <taxon>Batrachia</taxon>
        <taxon>Caudata</taxon>
        <taxon>Salamandroidea</taxon>
        <taxon>Salamandridae</taxon>
        <taxon>Pleurodelinae</taxon>
        <taxon>Pleurodeles</taxon>
    </lineage>
</organism>
<evidence type="ECO:0000313" key="2">
    <source>
        <dbReference type="Proteomes" id="UP001066276"/>
    </source>
</evidence>
<evidence type="ECO:0000313" key="1">
    <source>
        <dbReference type="EMBL" id="KAJ1153357.1"/>
    </source>
</evidence>
<dbReference type="EMBL" id="JANPWB010000009">
    <property type="protein sequence ID" value="KAJ1153357.1"/>
    <property type="molecule type" value="Genomic_DNA"/>
</dbReference>
<gene>
    <name evidence="1" type="ORF">NDU88_006118</name>
</gene>
<name>A0AAV7RL13_PLEWA</name>
<comment type="caution">
    <text evidence="1">The sequence shown here is derived from an EMBL/GenBank/DDBJ whole genome shotgun (WGS) entry which is preliminary data.</text>
</comment>
<protein>
    <submittedName>
        <fullName evidence="1">Uncharacterized protein</fullName>
    </submittedName>
</protein>